<dbReference type="InterPro" id="IPR029039">
    <property type="entry name" value="Flavoprotein-like_sf"/>
</dbReference>
<dbReference type="Proteomes" id="UP000182945">
    <property type="component" value="Chromosome"/>
</dbReference>
<organism evidence="5 6">
    <name type="scientific">Virgibacillus halodenitrificans</name>
    <name type="common">Bacillus halodenitrificans</name>
    <dbReference type="NCBI Taxonomy" id="1482"/>
    <lineage>
        <taxon>Bacteria</taxon>
        <taxon>Bacillati</taxon>
        <taxon>Bacillota</taxon>
        <taxon>Bacilli</taxon>
        <taxon>Bacillales</taxon>
        <taxon>Bacillaceae</taxon>
        <taxon>Virgibacillus</taxon>
    </lineage>
</organism>
<keyword evidence="1" id="KW-0285">Flavoprotein</keyword>
<dbReference type="PANTHER" id="PTHR43408:SF1">
    <property type="entry name" value="FMN REDUCTASE (NADPH)"/>
    <property type="match status" value="1"/>
</dbReference>
<feature type="domain" description="NADPH-dependent FMN reductase-like" evidence="4">
    <location>
        <begin position="4"/>
        <end position="140"/>
    </location>
</feature>
<dbReference type="PANTHER" id="PTHR43408">
    <property type="entry name" value="FMN REDUCTASE (NADPH)"/>
    <property type="match status" value="1"/>
</dbReference>
<dbReference type="AlphaFoldDB" id="A0AAC9J2J1"/>
<dbReference type="RefSeq" id="WP_060681879.1">
    <property type="nucleotide sequence ID" value="NZ_CP017962.1"/>
</dbReference>
<evidence type="ECO:0000256" key="2">
    <source>
        <dbReference type="ARBA" id="ARBA00022643"/>
    </source>
</evidence>
<keyword evidence="3" id="KW-0560">Oxidoreductase</keyword>
<dbReference type="Pfam" id="PF03358">
    <property type="entry name" value="FMN_red"/>
    <property type="match status" value="1"/>
</dbReference>
<evidence type="ECO:0000259" key="4">
    <source>
        <dbReference type="Pfam" id="PF03358"/>
    </source>
</evidence>
<dbReference type="Gene3D" id="3.40.50.360">
    <property type="match status" value="1"/>
</dbReference>
<dbReference type="KEGG" id="vhl:BME96_14690"/>
<dbReference type="InterPro" id="IPR005025">
    <property type="entry name" value="FMN_Rdtase-like_dom"/>
</dbReference>
<dbReference type="GeneID" id="71515656"/>
<evidence type="ECO:0000313" key="6">
    <source>
        <dbReference type="Proteomes" id="UP000182945"/>
    </source>
</evidence>
<dbReference type="InterPro" id="IPR051814">
    <property type="entry name" value="NAD(P)H-dep_FMN_reductase"/>
</dbReference>
<evidence type="ECO:0000313" key="5">
    <source>
        <dbReference type="EMBL" id="APC49362.1"/>
    </source>
</evidence>
<dbReference type="EMBL" id="CP017962">
    <property type="protein sequence ID" value="APC49362.1"/>
    <property type="molecule type" value="Genomic_DNA"/>
</dbReference>
<protein>
    <submittedName>
        <fullName evidence="5">FMN reductase (NADPH)</fullName>
    </submittedName>
</protein>
<dbReference type="GO" id="GO:0046306">
    <property type="term" value="P:alkanesulfonate catabolic process"/>
    <property type="evidence" value="ECO:0007669"/>
    <property type="project" value="InterPro"/>
</dbReference>
<evidence type="ECO:0000256" key="1">
    <source>
        <dbReference type="ARBA" id="ARBA00022630"/>
    </source>
</evidence>
<evidence type="ECO:0000256" key="3">
    <source>
        <dbReference type="ARBA" id="ARBA00023002"/>
    </source>
</evidence>
<dbReference type="SUPFAM" id="SSF52218">
    <property type="entry name" value="Flavoproteins"/>
    <property type="match status" value="1"/>
</dbReference>
<name>A0AAC9J2J1_VIRHA</name>
<dbReference type="GO" id="GO:0008752">
    <property type="term" value="F:FMN reductase [NAD(P)H] activity"/>
    <property type="evidence" value="ECO:0007669"/>
    <property type="project" value="InterPro"/>
</dbReference>
<accession>A0AAC9J2J1</accession>
<reference evidence="5 6" key="1">
    <citation type="submission" date="2016-11" db="EMBL/GenBank/DDBJ databases">
        <title>Complete genome sequencing of Virgibacillus halodenitrificans PDB-F2.</title>
        <authorList>
            <person name="Sun Z."/>
            <person name="Zhou Y."/>
            <person name="Li H."/>
        </authorList>
    </citation>
    <scope>NUCLEOTIDE SEQUENCE [LARGE SCALE GENOMIC DNA]</scope>
    <source>
        <strain evidence="5 6">PDB-F2</strain>
    </source>
</reference>
<keyword evidence="2" id="KW-0288">FMN</keyword>
<gene>
    <name evidence="5" type="ORF">BME96_14690</name>
</gene>
<dbReference type="InterPro" id="IPR020048">
    <property type="entry name" value="NADPH-dep_FMN_reduc_SsuE"/>
</dbReference>
<sequence>MREVAIISGSPSLSSRSDRVLKYLGELLEREHFTIKHISIREIPSDDLFQGNYDSPSVQQVAKTLNEASGVIVGSPVYKAAYSGVLKSLFDILPQDILQHKPVLPLMTGGSPSHMLALEYTMKPLLATLKGQTLKGIYMLDCQIDKQKYNPIVDEDIWNRTKKQLSYFIEILKKQEATTVITDL</sequence>
<dbReference type="NCBIfam" id="TIGR03567">
    <property type="entry name" value="FMN_reduc_SsuE"/>
    <property type="match status" value="1"/>
</dbReference>
<proteinExistence type="predicted"/>